<evidence type="ECO:0000313" key="3">
    <source>
        <dbReference type="Proteomes" id="UP001500635"/>
    </source>
</evidence>
<dbReference type="EMBL" id="BAABFR010000140">
    <property type="protein sequence ID" value="GAA4405538.1"/>
    <property type="molecule type" value="Genomic_DNA"/>
</dbReference>
<name>A0ABP8KF34_9ACTN</name>
<sequence length="189" mass="20589">MTEPNPFLTVCALRELLAEWPADRPVMVGSFDGPVHRVLYRCHEAVLGERTIARPPNEYLPVEPGELPPLPTEPVTALVMRGEQAPEVGINLLVLYVADLEASRDFYKTLGLPLIKEQHAAGPVHFSATFAGGTVLELYPVPPGMPPSRVRLPDPAEAIERLRDARFTVTRTGLAIDPDGNRVVIEGAG</sequence>
<reference evidence="3" key="1">
    <citation type="journal article" date="2019" name="Int. J. Syst. Evol. Microbiol.">
        <title>The Global Catalogue of Microorganisms (GCM) 10K type strain sequencing project: providing services to taxonomists for standard genome sequencing and annotation.</title>
        <authorList>
            <consortium name="The Broad Institute Genomics Platform"/>
            <consortium name="The Broad Institute Genome Sequencing Center for Infectious Disease"/>
            <person name="Wu L."/>
            <person name="Ma J."/>
        </authorList>
    </citation>
    <scope>NUCLEOTIDE SEQUENCE [LARGE SCALE GENOMIC DNA]</scope>
    <source>
        <strain evidence="3">JCM 17688</strain>
    </source>
</reference>
<comment type="caution">
    <text evidence="2">The sequence shown here is derived from an EMBL/GenBank/DDBJ whole genome shotgun (WGS) entry which is preliminary data.</text>
</comment>
<gene>
    <name evidence="2" type="ORF">GCM10023147_48720</name>
</gene>
<dbReference type="Proteomes" id="UP001500635">
    <property type="component" value="Unassembled WGS sequence"/>
</dbReference>
<proteinExistence type="predicted"/>
<dbReference type="InterPro" id="IPR004360">
    <property type="entry name" value="Glyas_Fos-R_dOase_dom"/>
</dbReference>
<dbReference type="CDD" id="cd06587">
    <property type="entry name" value="VOC"/>
    <property type="match status" value="1"/>
</dbReference>
<feature type="domain" description="Glyoxalase/fosfomycin resistance/dioxygenase" evidence="1">
    <location>
        <begin position="89"/>
        <end position="146"/>
    </location>
</feature>
<accession>A0ABP8KF34</accession>
<dbReference type="RefSeq" id="WP_345001168.1">
    <property type="nucleotide sequence ID" value="NZ_BAABFR010000140.1"/>
</dbReference>
<evidence type="ECO:0000313" key="2">
    <source>
        <dbReference type="EMBL" id="GAA4405538.1"/>
    </source>
</evidence>
<dbReference type="Gene3D" id="3.10.180.10">
    <property type="entry name" value="2,3-Dihydroxybiphenyl 1,2-Dioxygenase, domain 1"/>
    <property type="match status" value="1"/>
</dbReference>
<evidence type="ECO:0000259" key="1">
    <source>
        <dbReference type="Pfam" id="PF00903"/>
    </source>
</evidence>
<dbReference type="InterPro" id="IPR029068">
    <property type="entry name" value="Glyas_Bleomycin-R_OHBP_Dase"/>
</dbReference>
<protein>
    <recommendedName>
        <fullName evidence="1">Glyoxalase/fosfomycin resistance/dioxygenase domain-containing protein</fullName>
    </recommendedName>
</protein>
<organism evidence="2 3">
    <name type="scientific">Tsukamurella soli</name>
    <dbReference type="NCBI Taxonomy" id="644556"/>
    <lineage>
        <taxon>Bacteria</taxon>
        <taxon>Bacillati</taxon>
        <taxon>Actinomycetota</taxon>
        <taxon>Actinomycetes</taxon>
        <taxon>Mycobacteriales</taxon>
        <taxon>Tsukamurellaceae</taxon>
        <taxon>Tsukamurella</taxon>
    </lineage>
</organism>
<dbReference type="Pfam" id="PF00903">
    <property type="entry name" value="Glyoxalase"/>
    <property type="match status" value="1"/>
</dbReference>
<keyword evidence="3" id="KW-1185">Reference proteome</keyword>
<dbReference type="SUPFAM" id="SSF54593">
    <property type="entry name" value="Glyoxalase/Bleomycin resistance protein/Dihydroxybiphenyl dioxygenase"/>
    <property type="match status" value="1"/>
</dbReference>